<gene>
    <name evidence="1" type="ORF">K432DRAFT_142882</name>
</gene>
<proteinExistence type="predicted"/>
<evidence type="ECO:0000313" key="1">
    <source>
        <dbReference type="EMBL" id="OCK76518.1"/>
    </source>
</evidence>
<keyword evidence="2" id="KW-1185">Reference proteome</keyword>
<organism evidence="1 2">
    <name type="scientific">Lepidopterella palustris CBS 459.81</name>
    <dbReference type="NCBI Taxonomy" id="1314670"/>
    <lineage>
        <taxon>Eukaryota</taxon>
        <taxon>Fungi</taxon>
        <taxon>Dikarya</taxon>
        <taxon>Ascomycota</taxon>
        <taxon>Pezizomycotina</taxon>
        <taxon>Dothideomycetes</taxon>
        <taxon>Pleosporomycetidae</taxon>
        <taxon>Mytilinidiales</taxon>
        <taxon>Argynnaceae</taxon>
        <taxon>Lepidopterella</taxon>
    </lineage>
</organism>
<accession>A0A8E2JBN4</accession>
<protein>
    <submittedName>
        <fullName evidence="1">Uncharacterized protein</fullName>
    </submittedName>
</protein>
<dbReference type="EMBL" id="KV745203">
    <property type="protein sequence ID" value="OCK76518.1"/>
    <property type="molecule type" value="Genomic_DNA"/>
</dbReference>
<name>A0A8E2JBN4_9PEZI</name>
<evidence type="ECO:0000313" key="2">
    <source>
        <dbReference type="Proteomes" id="UP000250266"/>
    </source>
</evidence>
<reference evidence="1 2" key="1">
    <citation type="journal article" date="2016" name="Nat. Commun.">
        <title>Ectomycorrhizal ecology is imprinted in the genome of the dominant symbiotic fungus Cenococcum geophilum.</title>
        <authorList>
            <consortium name="DOE Joint Genome Institute"/>
            <person name="Peter M."/>
            <person name="Kohler A."/>
            <person name="Ohm R.A."/>
            <person name="Kuo A."/>
            <person name="Krutzmann J."/>
            <person name="Morin E."/>
            <person name="Arend M."/>
            <person name="Barry K.W."/>
            <person name="Binder M."/>
            <person name="Choi C."/>
            <person name="Clum A."/>
            <person name="Copeland A."/>
            <person name="Grisel N."/>
            <person name="Haridas S."/>
            <person name="Kipfer T."/>
            <person name="LaButti K."/>
            <person name="Lindquist E."/>
            <person name="Lipzen A."/>
            <person name="Maire R."/>
            <person name="Meier B."/>
            <person name="Mihaltcheva S."/>
            <person name="Molinier V."/>
            <person name="Murat C."/>
            <person name="Poggeler S."/>
            <person name="Quandt C.A."/>
            <person name="Sperisen C."/>
            <person name="Tritt A."/>
            <person name="Tisserant E."/>
            <person name="Crous P.W."/>
            <person name="Henrissat B."/>
            <person name="Nehls U."/>
            <person name="Egli S."/>
            <person name="Spatafora J.W."/>
            <person name="Grigoriev I.V."/>
            <person name="Martin F.M."/>
        </authorList>
    </citation>
    <scope>NUCLEOTIDE SEQUENCE [LARGE SCALE GENOMIC DNA]</scope>
    <source>
        <strain evidence="1 2">CBS 459.81</strain>
    </source>
</reference>
<dbReference type="Proteomes" id="UP000250266">
    <property type="component" value="Unassembled WGS sequence"/>
</dbReference>
<sequence length="166" mass="18900">MCSAEANSARETNKTGFVQTHPRRVLVSRYPEISPICNLPISYPKRHLHPYATFSRPKRGYSAHRSHARTVQGLPESCPLPHMDCVLGVAICIPGLRTRRQSINLVRALRYADPSDHYLSAIVLQPQYQPAHSRIRSLEPEHQRAWNSCCGSSAMRRRVLRPHRTS</sequence>
<dbReference type="AlphaFoldDB" id="A0A8E2JBN4"/>